<name>A0A1I9GEZ6_BRUMA</name>
<gene>
    <name evidence="1" type="primary">Bm9261</name>
    <name evidence="1" type="ORF">BM_Bm9261</name>
</gene>
<protein>
    <submittedName>
        <fullName evidence="1">Bm9261</fullName>
    </submittedName>
</protein>
<evidence type="ECO:0000313" key="1">
    <source>
        <dbReference type="EMBL" id="CDP93444.1"/>
    </source>
</evidence>
<proteinExistence type="predicted"/>
<dbReference type="OMA" id="DCRCNRS"/>
<reference evidence="1" key="2">
    <citation type="submission" date="2012-12" db="EMBL/GenBank/DDBJ databases">
        <authorList>
            <consortium name="WormBase Consortium"/>
            <person name="Ghedin E."/>
            <person name="Paulini M."/>
        </authorList>
    </citation>
    <scope>NUCLEOTIDE SEQUENCE</scope>
    <source>
        <strain evidence="1">FR3</strain>
    </source>
</reference>
<organism evidence="1">
    <name type="scientific">Brugia malayi</name>
    <name type="common">Filarial nematode worm</name>
    <dbReference type="NCBI Taxonomy" id="6279"/>
    <lineage>
        <taxon>Eukaryota</taxon>
        <taxon>Metazoa</taxon>
        <taxon>Ecdysozoa</taxon>
        <taxon>Nematoda</taxon>
        <taxon>Chromadorea</taxon>
        <taxon>Rhabditida</taxon>
        <taxon>Spirurina</taxon>
        <taxon>Spiruromorpha</taxon>
        <taxon>Filarioidea</taxon>
        <taxon>Onchocercidae</taxon>
        <taxon>Brugia</taxon>
    </lineage>
</organism>
<sequence length="76" mass="8819">MDKTARIEMAIQYSLYYHIFKIGAGCFIEVEYRKKVEYQACFIDCRCNRSLNEPVIFEENHCGLEGKCSGSKIVEV</sequence>
<accession>A0A1I9GEZ6</accession>
<dbReference type="EMBL" id="LN856870">
    <property type="protein sequence ID" value="CDP93444.1"/>
    <property type="molecule type" value="Genomic_DNA"/>
</dbReference>
<reference evidence="1" key="1">
    <citation type="journal article" date="2007" name="Science">
        <title>Draft genome of the filarial nematode parasite Brugia malayi.</title>
        <authorList>
            <person name="Ghedin E."/>
            <person name="Wang S."/>
            <person name="Spiro D."/>
            <person name="Caler E."/>
            <person name="Zhao Q."/>
            <person name="Crabtree J."/>
            <person name="Allen J.E."/>
            <person name="Delcher A.L."/>
            <person name="Guiliano D.B."/>
            <person name="Miranda-Saavedra D."/>
            <person name="Angiuoli S.V."/>
            <person name="Creasy T."/>
            <person name="Amedeo P."/>
            <person name="Haas B."/>
            <person name="El-Sayed N.M."/>
            <person name="Wortman J.R."/>
            <person name="Feldblyum T."/>
            <person name="Tallon L."/>
            <person name="Schatz M."/>
            <person name="Shumway M."/>
            <person name="Koo H."/>
            <person name="Salzberg S.L."/>
            <person name="Schobel S."/>
            <person name="Pertea M."/>
            <person name="Pop M."/>
            <person name="White O."/>
            <person name="Barton G.J."/>
            <person name="Carlow C.K."/>
            <person name="Crawford M.J."/>
            <person name="Daub J."/>
            <person name="Dimmic M.W."/>
            <person name="Estes C.F."/>
            <person name="Foster J.M."/>
            <person name="Ganatra M."/>
            <person name="Gregory W.F."/>
            <person name="Johnson N.M."/>
            <person name="Jin J."/>
            <person name="Komuniecki R."/>
            <person name="Korf I."/>
            <person name="Kumar S."/>
            <person name="Laney S."/>
            <person name="Li B.W."/>
            <person name="Li W."/>
            <person name="Lindblom T.H."/>
            <person name="Lustigman S."/>
            <person name="Ma D."/>
            <person name="Maina C.V."/>
            <person name="Martin D.M."/>
            <person name="McCarter J.P."/>
            <person name="McReynolds L."/>
            <person name="Mitreva M."/>
            <person name="Nutman T.B."/>
            <person name="Parkinson J."/>
            <person name="Peregrin-Alvarez J.M."/>
            <person name="Poole C."/>
            <person name="Ren Q."/>
            <person name="Saunders L."/>
            <person name="Sluder A.E."/>
            <person name="Smith K."/>
            <person name="Stanke M."/>
            <person name="Unnasch T.R."/>
            <person name="Ware J."/>
            <person name="Wei A.D."/>
            <person name="Weil G."/>
            <person name="Williams D.J."/>
            <person name="Zhang Y."/>
            <person name="Williams S.A."/>
            <person name="Fraser-Liggett C."/>
            <person name="Slatko B."/>
            <person name="Blaxter M.L."/>
            <person name="Scott A.L."/>
        </authorList>
    </citation>
    <scope>NUCLEOTIDE SEQUENCE</scope>
    <source>
        <strain evidence="1">FR3</strain>
    </source>
</reference>
<dbReference type="AlphaFoldDB" id="A0A1I9GEZ6"/>